<gene>
    <name evidence="1" type="ORF">LIER_27525</name>
</gene>
<organism evidence="1 2">
    <name type="scientific">Lithospermum erythrorhizon</name>
    <name type="common">Purple gromwell</name>
    <name type="synonym">Lithospermum officinale var. erythrorhizon</name>
    <dbReference type="NCBI Taxonomy" id="34254"/>
    <lineage>
        <taxon>Eukaryota</taxon>
        <taxon>Viridiplantae</taxon>
        <taxon>Streptophyta</taxon>
        <taxon>Embryophyta</taxon>
        <taxon>Tracheophyta</taxon>
        <taxon>Spermatophyta</taxon>
        <taxon>Magnoliopsida</taxon>
        <taxon>eudicotyledons</taxon>
        <taxon>Gunneridae</taxon>
        <taxon>Pentapetalae</taxon>
        <taxon>asterids</taxon>
        <taxon>lamiids</taxon>
        <taxon>Boraginales</taxon>
        <taxon>Boraginaceae</taxon>
        <taxon>Boraginoideae</taxon>
        <taxon>Lithospermeae</taxon>
        <taxon>Lithospermum</taxon>
    </lineage>
</organism>
<proteinExistence type="predicted"/>
<evidence type="ECO:0000313" key="1">
    <source>
        <dbReference type="EMBL" id="GAA0174055.1"/>
    </source>
</evidence>
<reference evidence="1 2" key="1">
    <citation type="submission" date="2024-01" db="EMBL/GenBank/DDBJ databases">
        <title>The complete chloroplast genome sequence of Lithospermum erythrorhizon: insights into the phylogenetic relationship among Boraginaceae species and the maternal lineages of purple gromwells.</title>
        <authorList>
            <person name="Okada T."/>
            <person name="Watanabe K."/>
        </authorList>
    </citation>
    <scope>NUCLEOTIDE SEQUENCE [LARGE SCALE GENOMIC DNA]</scope>
</reference>
<dbReference type="EMBL" id="BAABME010008885">
    <property type="protein sequence ID" value="GAA0174055.1"/>
    <property type="molecule type" value="Genomic_DNA"/>
</dbReference>
<dbReference type="Proteomes" id="UP001454036">
    <property type="component" value="Unassembled WGS sequence"/>
</dbReference>
<protein>
    <submittedName>
        <fullName evidence="1">Uncharacterized protein</fullName>
    </submittedName>
</protein>
<keyword evidence="2" id="KW-1185">Reference proteome</keyword>
<name>A0AAV3RCM9_LITER</name>
<evidence type="ECO:0000313" key="2">
    <source>
        <dbReference type="Proteomes" id="UP001454036"/>
    </source>
</evidence>
<accession>A0AAV3RCM9</accession>
<comment type="caution">
    <text evidence="1">The sequence shown here is derived from an EMBL/GenBank/DDBJ whole genome shotgun (WGS) entry which is preliminary data.</text>
</comment>
<dbReference type="AlphaFoldDB" id="A0AAV3RCM9"/>
<sequence>MLEVVGRWFQSGALGLSYFGESFDSYTFGDSQQHCRGTVSRSVQSLLTPGNIPSVSPRKLLSRLPLLPPTLSLAQEADNILRTGASSLWS</sequence>